<dbReference type="STRING" id="195522.BD01_0493"/>
<gene>
    <name evidence="1" type="ORF">BD01_0493</name>
</gene>
<dbReference type="OrthoDB" id="91252at2157"/>
<dbReference type="HOGENOM" id="CLU_1264620_0_0_2"/>
<dbReference type="AlphaFoldDB" id="W8NSA2"/>
<evidence type="ECO:0008006" key="3">
    <source>
        <dbReference type="Google" id="ProtNLM"/>
    </source>
</evidence>
<dbReference type="GeneID" id="24957552"/>
<keyword evidence="2" id="KW-1185">Reference proteome</keyword>
<dbReference type="RefSeq" id="WP_042689557.1">
    <property type="nucleotide sequence ID" value="NZ_CP007264.1"/>
</dbReference>
<evidence type="ECO:0000313" key="2">
    <source>
        <dbReference type="Proteomes" id="UP000019434"/>
    </source>
</evidence>
<protein>
    <recommendedName>
        <fullName evidence="3">Adhesin domain-containing protein</fullName>
    </recommendedName>
</protein>
<organism evidence="1 2">
    <name type="scientific">Thermococcus nautili</name>
    <dbReference type="NCBI Taxonomy" id="195522"/>
    <lineage>
        <taxon>Archaea</taxon>
        <taxon>Methanobacteriati</taxon>
        <taxon>Methanobacteriota</taxon>
        <taxon>Thermococci</taxon>
        <taxon>Thermococcales</taxon>
        <taxon>Thermococcaceae</taxon>
        <taxon>Thermococcus</taxon>
    </lineage>
</organism>
<proteinExistence type="predicted"/>
<reference evidence="1 2" key="1">
    <citation type="submission" date="2014-02" db="EMBL/GenBank/DDBJ databases">
        <title>Genome Sequence of an Hyperthermophilic Archaeon, Thermococcus nautili 30-1, producing viral vesicles.</title>
        <authorList>
            <person name="Oberto J."/>
            <person name="Gaudin M."/>
            <person name="Cossu M."/>
            <person name="Gorlas A."/>
            <person name="Slesarev A."/>
            <person name="Marguet E."/>
            <person name="Forterre P."/>
        </authorList>
    </citation>
    <scope>NUCLEOTIDE SEQUENCE [LARGE SCALE GENOMIC DNA]</scope>
    <source>
        <strain evidence="1 2">30-1</strain>
    </source>
</reference>
<dbReference type="EMBL" id="CP007264">
    <property type="protein sequence ID" value="AHL22118.1"/>
    <property type="molecule type" value="Genomic_DNA"/>
</dbReference>
<dbReference type="eggNOG" id="arCOG03825">
    <property type="taxonomic scope" value="Archaea"/>
</dbReference>
<sequence>MRFENVERVWMKLVDADVEILPSPNGAVHIEAAPESAFSLKERSGKLSILTSTEWKLKNLPRKDKERARLVMRVPKGVEIAGGMKRTSLHAEAVSFDSLAIGEATAELSECSVRDLAVGPARLNGSLYVWKKTKIALSMGSLELKVLELEAPIDASVVMGSLRLSLPEDCDATVEVAGNADGVILNSGRLLGSGEHRIRLSSAKGVVVVDTWGEFDDV</sequence>
<evidence type="ECO:0000313" key="1">
    <source>
        <dbReference type="EMBL" id="AHL22118.1"/>
    </source>
</evidence>
<accession>W8NSA2</accession>
<dbReference type="Proteomes" id="UP000019434">
    <property type="component" value="Chromosome"/>
</dbReference>
<name>W8NSA2_9EURY</name>
<dbReference type="KEGG" id="tnu:BD01_0493"/>